<comment type="function">
    <text evidence="11">Catalyzes the conversion of dihydroorotate to orotate.</text>
</comment>
<evidence type="ECO:0000256" key="1">
    <source>
        <dbReference type="ARBA" id="ARBA00004496"/>
    </source>
</evidence>
<feature type="binding site" evidence="11">
    <location>
        <position position="20"/>
    </location>
    <ligand>
        <name>FMN</name>
        <dbReference type="ChEBI" id="CHEBI:58210"/>
    </ligand>
</feature>
<dbReference type="PANTHER" id="PTHR48109:SF1">
    <property type="entry name" value="DIHYDROOROTATE DEHYDROGENASE (FUMARATE)"/>
    <property type="match status" value="1"/>
</dbReference>
<reference evidence="13 14" key="1">
    <citation type="submission" date="2024-08" db="EMBL/GenBank/DDBJ databases">
        <title>Sulfate-reducing bacteria isolated from formation water of the oil field in Kazakhstan and description of Pseudodesulfovibrio sp.</title>
        <authorList>
            <person name="Bidzhieva S.K."/>
            <person name="Tourova T.P."/>
            <person name="Grouzdev D.S."/>
            <person name="Beletsky A.V."/>
            <person name="Sokolova D.S."/>
            <person name="Samigullina S.R."/>
            <person name="Poltaraus A.B."/>
            <person name="Avtukh A.N."/>
            <person name="Tereshina V.M."/>
            <person name="Zhaparov N.S."/>
            <person name="Mardanov A.V."/>
            <person name="Nazina T.N."/>
        </authorList>
    </citation>
    <scope>NUCLEOTIDE SEQUENCE [LARGE SCALE GENOMIC DNA]</scope>
    <source>
        <strain evidence="13 14">9FUS</strain>
    </source>
</reference>
<dbReference type="InterPro" id="IPR033888">
    <property type="entry name" value="DHOD_1B"/>
</dbReference>
<evidence type="ECO:0000256" key="9">
    <source>
        <dbReference type="ARBA" id="ARBA00023002"/>
    </source>
</evidence>
<evidence type="ECO:0000256" key="4">
    <source>
        <dbReference type="ARBA" id="ARBA00011669"/>
    </source>
</evidence>
<keyword evidence="9 11" id="KW-0560">Oxidoreductase</keyword>
<feature type="binding site" evidence="11">
    <location>
        <position position="44"/>
    </location>
    <ligand>
        <name>substrate</name>
    </ligand>
</feature>
<sequence length="305" mass="31667">MDMQVNFGGLSLKNPVMTASGTFGFGLEFAPYGDLTRLGGFVAKGLSLKPREGNPMPRIAETPCGMLNAIGIQNPGVEYFVTRALPMLPWKEVAVIANLYACDAEEFGELAGVLAGEEGVAALEVNVSCPNVKEGGVAFGQDPAQIARVTEAVKKKAGNKHVMVKLSPNVTDIGVCAKAAAEGGADSLSLINTLSGMAVDIRNRRPRIANVIAGLSGPAVKPVALRCVHQAVHAVDIPVVGIGGISSAEDALEFLLVGAQAVQVGTANFLRPDFAFGLADEMEALLSEIGAASLDEFRGSLQLPL</sequence>
<comment type="similarity">
    <text evidence="3 11">Belongs to the dihydroorotate dehydrogenase family. Type 1 subfamily.</text>
</comment>
<dbReference type="GO" id="GO:0004589">
    <property type="term" value="F:dihydroorotate dehydrogenase (NAD+) activity"/>
    <property type="evidence" value="ECO:0007669"/>
    <property type="project" value="UniProtKB-EC"/>
</dbReference>
<keyword evidence="7 11" id="KW-0288">FMN</keyword>
<feature type="binding site" evidence="11">
    <location>
        <position position="98"/>
    </location>
    <ligand>
        <name>FMN</name>
        <dbReference type="ChEBI" id="CHEBI:58210"/>
    </ligand>
</feature>
<protein>
    <recommendedName>
        <fullName evidence="11">Dihydroorotate dehydrogenase</fullName>
        <shortName evidence="11">DHOD</shortName>
        <shortName evidence="11">DHODase</shortName>
        <shortName evidence="11">DHOdehase</shortName>
        <ecNumber evidence="11">1.3.-.-</ecNumber>
    </recommendedName>
</protein>
<feature type="binding site" evidence="11">
    <location>
        <position position="126"/>
    </location>
    <ligand>
        <name>FMN</name>
        <dbReference type="ChEBI" id="CHEBI:58210"/>
    </ligand>
</feature>
<dbReference type="InterPro" id="IPR024920">
    <property type="entry name" value="Dihydroorotate_DH_1"/>
</dbReference>
<dbReference type="Pfam" id="PF01180">
    <property type="entry name" value="DHO_dh"/>
    <property type="match status" value="1"/>
</dbReference>
<comment type="subunit">
    <text evidence="4">Heterotetramer of 2 PyrK and 2 PyrD type B subunits.</text>
</comment>
<keyword evidence="5 11" id="KW-0963">Cytoplasm</keyword>
<dbReference type="InterPro" id="IPR001295">
    <property type="entry name" value="Dihydroorotate_DH_CS"/>
</dbReference>
<comment type="cofactor">
    <cofactor evidence="11">
        <name>FMN</name>
        <dbReference type="ChEBI" id="CHEBI:58210"/>
    </cofactor>
    <text evidence="11">Binds 1 FMN per subunit.</text>
</comment>
<dbReference type="HAMAP" id="MF_00224">
    <property type="entry name" value="DHO_dh_type1"/>
    <property type="match status" value="1"/>
</dbReference>
<gene>
    <name evidence="11" type="primary">pyrD</name>
    <name evidence="13" type="ORF">AB6M95_12360</name>
</gene>
<dbReference type="InterPro" id="IPR050074">
    <property type="entry name" value="DHO_dehydrogenase"/>
</dbReference>
<dbReference type="NCBIfam" id="TIGR01037">
    <property type="entry name" value="pyrD_sub1_fam"/>
    <property type="match status" value="1"/>
</dbReference>
<feature type="binding site" evidence="11">
    <location>
        <begin position="192"/>
        <end position="193"/>
    </location>
    <ligand>
        <name>substrate</name>
    </ligand>
</feature>
<dbReference type="RefSeq" id="WP_371387063.1">
    <property type="nucleotide sequence ID" value="NZ_JBGLYH010000035.1"/>
</dbReference>
<feature type="binding site" evidence="11">
    <location>
        <position position="165"/>
    </location>
    <ligand>
        <name>FMN</name>
        <dbReference type="ChEBI" id="CHEBI:58210"/>
    </ligand>
</feature>
<keyword evidence="10" id="KW-0520">NAD</keyword>
<comment type="catalytic activity">
    <reaction evidence="11">
        <text>(S)-dihydroorotate + A = orotate + AH2</text>
        <dbReference type="Rhea" id="RHEA:18073"/>
        <dbReference type="ChEBI" id="CHEBI:13193"/>
        <dbReference type="ChEBI" id="CHEBI:17499"/>
        <dbReference type="ChEBI" id="CHEBI:30839"/>
        <dbReference type="ChEBI" id="CHEBI:30864"/>
    </reaction>
</comment>
<dbReference type="Gene3D" id="3.20.20.70">
    <property type="entry name" value="Aldolase class I"/>
    <property type="match status" value="1"/>
</dbReference>
<comment type="subcellular location">
    <subcellularLocation>
        <location evidence="1 11">Cytoplasm</location>
    </subcellularLocation>
</comment>
<dbReference type="EC" id="1.3.-.-" evidence="11"/>
<dbReference type="SUPFAM" id="SSF51395">
    <property type="entry name" value="FMN-linked oxidoreductases"/>
    <property type="match status" value="1"/>
</dbReference>
<dbReference type="PROSITE" id="PS00912">
    <property type="entry name" value="DHODEHASE_2"/>
    <property type="match status" value="1"/>
</dbReference>
<evidence type="ECO:0000256" key="11">
    <source>
        <dbReference type="HAMAP-Rule" id="MF_00224"/>
    </source>
</evidence>
<feature type="domain" description="Dihydroorotate dehydrogenase catalytic" evidence="12">
    <location>
        <begin position="4"/>
        <end position="285"/>
    </location>
</feature>
<dbReference type="PANTHER" id="PTHR48109">
    <property type="entry name" value="DIHYDROOROTATE DEHYDROGENASE (QUINONE), MITOCHONDRIAL-RELATED"/>
    <property type="match status" value="1"/>
</dbReference>
<dbReference type="NCBIfam" id="NF005574">
    <property type="entry name" value="PRK07259.1"/>
    <property type="match status" value="1"/>
</dbReference>
<evidence type="ECO:0000256" key="6">
    <source>
        <dbReference type="ARBA" id="ARBA00022630"/>
    </source>
</evidence>
<feature type="binding site" evidence="11">
    <location>
        <begin position="68"/>
        <end position="72"/>
    </location>
    <ligand>
        <name>substrate</name>
    </ligand>
</feature>
<keyword evidence="6 11" id="KW-0285">Flavoprotein</keyword>
<feature type="binding site" evidence="11">
    <location>
        <begin position="44"/>
        <end position="45"/>
    </location>
    <ligand>
        <name>FMN</name>
        <dbReference type="ChEBI" id="CHEBI:58210"/>
    </ligand>
</feature>
<dbReference type="InterPro" id="IPR005720">
    <property type="entry name" value="Dihydroorotate_DH_cat"/>
</dbReference>
<evidence type="ECO:0000256" key="2">
    <source>
        <dbReference type="ARBA" id="ARBA00004725"/>
    </source>
</evidence>
<evidence type="ECO:0000313" key="14">
    <source>
        <dbReference type="Proteomes" id="UP001568698"/>
    </source>
</evidence>
<comment type="pathway">
    <text evidence="2 11">Pyrimidine metabolism; UMP biosynthesis via de novo pathway.</text>
</comment>
<evidence type="ECO:0000313" key="13">
    <source>
        <dbReference type="EMBL" id="MEZ7197548.1"/>
    </source>
</evidence>
<feature type="binding site" evidence="11">
    <location>
        <begin position="265"/>
        <end position="266"/>
    </location>
    <ligand>
        <name>FMN</name>
        <dbReference type="ChEBI" id="CHEBI:58210"/>
    </ligand>
</feature>
<evidence type="ECO:0000256" key="3">
    <source>
        <dbReference type="ARBA" id="ARBA00008008"/>
    </source>
</evidence>
<dbReference type="CDD" id="cd04740">
    <property type="entry name" value="DHOD_1B_like"/>
    <property type="match status" value="1"/>
</dbReference>
<dbReference type="PROSITE" id="PS00911">
    <property type="entry name" value="DHODEHASE_1"/>
    <property type="match status" value="1"/>
</dbReference>
<dbReference type="InterPro" id="IPR012135">
    <property type="entry name" value="Dihydroorotate_DH_1_2"/>
</dbReference>
<keyword evidence="8 11" id="KW-0665">Pyrimidine biosynthesis</keyword>
<feature type="active site" description="Nucleophile" evidence="11">
    <location>
        <position position="129"/>
    </location>
</feature>
<organism evidence="13 14">
    <name type="scientific">Pseudodesulfovibrio karagichevae</name>
    <dbReference type="NCBI Taxonomy" id="3239305"/>
    <lineage>
        <taxon>Bacteria</taxon>
        <taxon>Pseudomonadati</taxon>
        <taxon>Thermodesulfobacteriota</taxon>
        <taxon>Desulfovibrionia</taxon>
        <taxon>Desulfovibrionales</taxon>
        <taxon>Desulfovibrionaceae</taxon>
    </lineage>
</organism>
<evidence type="ECO:0000259" key="12">
    <source>
        <dbReference type="Pfam" id="PF01180"/>
    </source>
</evidence>
<accession>A0ABV4K6U9</accession>
<feature type="binding site" evidence="11">
    <location>
        <begin position="243"/>
        <end position="244"/>
    </location>
    <ligand>
        <name>FMN</name>
        <dbReference type="ChEBI" id="CHEBI:58210"/>
    </ligand>
</feature>
<feature type="binding site" evidence="11">
    <location>
        <position position="126"/>
    </location>
    <ligand>
        <name>substrate</name>
    </ligand>
</feature>
<evidence type="ECO:0000256" key="7">
    <source>
        <dbReference type="ARBA" id="ARBA00022643"/>
    </source>
</evidence>
<dbReference type="Proteomes" id="UP001568698">
    <property type="component" value="Unassembled WGS sequence"/>
</dbReference>
<evidence type="ECO:0000256" key="8">
    <source>
        <dbReference type="ARBA" id="ARBA00022975"/>
    </source>
</evidence>
<comment type="caution">
    <text evidence="13">The sequence shown here is derived from an EMBL/GenBank/DDBJ whole genome shotgun (WGS) entry which is preliminary data.</text>
</comment>
<dbReference type="PIRSF" id="PIRSF000164">
    <property type="entry name" value="DHO_oxidase"/>
    <property type="match status" value="1"/>
</dbReference>
<dbReference type="EMBL" id="JBGLYH010000035">
    <property type="protein sequence ID" value="MEZ7197548.1"/>
    <property type="molecule type" value="Genomic_DNA"/>
</dbReference>
<keyword evidence="14" id="KW-1185">Reference proteome</keyword>
<feature type="binding site" evidence="11">
    <location>
        <position position="191"/>
    </location>
    <ligand>
        <name>FMN</name>
        <dbReference type="ChEBI" id="CHEBI:58210"/>
    </ligand>
</feature>
<dbReference type="InterPro" id="IPR013785">
    <property type="entry name" value="Aldolase_TIM"/>
</dbReference>
<evidence type="ECO:0000256" key="10">
    <source>
        <dbReference type="ARBA" id="ARBA00023027"/>
    </source>
</evidence>
<dbReference type="InterPro" id="IPR049622">
    <property type="entry name" value="Dihydroorotate_DH_I"/>
</dbReference>
<evidence type="ECO:0000256" key="5">
    <source>
        <dbReference type="ARBA" id="ARBA00022490"/>
    </source>
</evidence>
<name>A0ABV4K6U9_9BACT</name>
<feature type="binding site" evidence="11">
    <location>
        <position position="217"/>
    </location>
    <ligand>
        <name>FMN</name>
        <dbReference type="ChEBI" id="CHEBI:58210"/>
    </ligand>
</feature>
<proteinExistence type="inferred from homology"/>